<feature type="non-terminal residue" evidence="2">
    <location>
        <position position="1"/>
    </location>
</feature>
<accession>A0A1Y2LHN0</accession>
<dbReference type="PANTHER" id="PTHR46082">
    <property type="entry name" value="ATP/GTP-BINDING PROTEIN-RELATED"/>
    <property type="match status" value="1"/>
</dbReference>
<dbReference type="STRING" id="105696.A0A1Y2LHN0"/>
<evidence type="ECO:0000256" key="1">
    <source>
        <dbReference type="SAM" id="MobiDB-lite"/>
    </source>
</evidence>
<keyword evidence="3" id="KW-1185">Reference proteome</keyword>
<gene>
    <name evidence="2" type="ORF">B5807_12109</name>
</gene>
<dbReference type="Proteomes" id="UP000193240">
    <property type="component" value="Unassembled WGS sequence"/>
</dbReference>
<sequence length="1170" mass="131259">AAGLMNSFPCLVVRGICDYADSHKNKRWQAYAAGTAAAYAKEVLSVIPLAEVVKLRTADEAVRAERLVYFSTDEESQPSSPKHSFERDPTILTTDSRTHGFSDMIWSATDKNSDVVTDATDHTTQHSTSNAPNQEQKMAPPELSSARTTYATSATLTTPALVGKGYIGELAEQLFGVVNCCGLPRDALDRLSQSLPDLLRAFAVKVGYQASSPMHRNVMFYVRRDRVSVQQAFQRLVDDASQPEEPMKGDEGLGRHAVDRFLNEKEEFEDVPEQQIDYESIGLEQDGKQQDDSHEKDMMFDFILQTPAYKWLIDTLKRETTLRRANPDLMEQIGAQIRTVLLSYGDKVSRKTPSQEYEAAFELPWSPLRYFKDQQPHGDAEEELSGAITLTGNVNDAQALTTLEYLCQVWPDSGMHVMNLITDVACQDLEHTSTACLPDGTQFQARIKDAKLIVNVIGSSESLVEAGQQLAWLGAALQSSSVETGIALCIPSIRECYLVHNISPLEASEQKQRSGILCRLGFEVKGQHAAAIEELGSCWHKMFACPILVGGYPIRSKPEPQLGLEMSLDLLAGMVGASQVLGIQGKVFLKGFSTMLVGVRRLDDLLIWHFSSNEEGNRISYLDVALGQACDMSVNQIDDVRHVVGWSREISYYAGAEDADYDIKGTDLPPPRAGALLEKFTINLGKIFTAGATIAPRVKRISPHFIRDAYEQKLMWIEDKYVVLWDEETKRGWLVNGTSALLHLVRLSLKLYQKDYSQELLFDESMMQNESGHDAASARKVLKNERNRDLGVWRGKNENATETQQELPVQIQPSALRKTKRTKYTFENLVEQKYSVLEVLIESHKQVAALNGINLKLRIRRHLEGWNFEDIAGESDPEPRVATLKAVGYGWVDFVHSLKAITLFGRGFGNIIRPSKHEKICSKWSQLPKGEYHLAASLHDLNTIMRKTSKTVHGDIEIVRGLLWHSPMDPFTPCRCLSREQVEQSCKPCTEDYNPVQAFFPKAWIKGSMLFPNPRKPENLNDSGAIIFGHSVSWTSNCEMAQIGGVPSQDRSAPDHPDQQRTASEPNVPATSLALDQSNSGRLVRTYRESTYTLRSVDIRTTTPEQCTARHADSSLVERQNDTTDNDEEEMEDLQDSCGKRWWETSQLSRYEPKREIAPAYRNGVYEKYQ</sequence>
<reference evidence="2 3" key="1">
    <citation type="journal article" date="2017" name="Genome Announc.">
        <title>Genome sequence of the saprophytic ascomycete Epicoccum nigrum ICMP 19927 strain isolated from New Zealand.</title>
        <authorList>
            <person name="Fokin M."/>
            <person name="Fleetwood D."/>
            <person name="Weir B.S."/>
            <person name="Villas-Boas S.G."/>
        </authorList>
    </citation>
    <scope>NUCLEOTIDE SEQUENCE [LARGE SCALE GENOMIC DNA]</scope>
    <source>
        <strain evidence="2 3">ICMP 19927</strain>
    </source>
</reference>
<dbReference type="Gene3D" id="3.40.50.1580">
    <property type="entry name" value="Nucleoside phosphorylase domain"/>
    <property type="match status" value="1"/>
</dbReference>
<evidence type="ECO:0000313" key="3">
    <source>
        <dbReference type="Proteomes" id="UP000193240"/>
    </source>
</evidence>
<proteinExistence type="predicted"/>
<dbReference type="OMA" id="NDHASHK"/>
<feature type="region of interest" description="Disordered" evidence="1">
    <location>
        <begin position="1044"/>
        <end position="1080"/>
    </location>
</feature>
<feature type="compositionally biased region" description="Polar residues" evidence="1">
    <location>
        <begin position="125"/>
        <end position="136"/>
    </location>
</feature>
<dbReference type="SUPFAM" id="SSF53167">
    <property type="entry name" value="Purine and uridine phosphorylases"/>
    <property type="match status" value="1"/>
</dbReference>
<dbReference type="AlphaFoldDB" id="A0A1Y2LHN0"/>
<name>A0A1Y2LHN0_EPING</name>
<feature type="compositionally biased region" description="Acidic residues" evidence="1">
    <location>
        <begin position="1124"/>
        <end position="1135"/>
    </location>
</feature>
<organism evidence="2 3">
    <name type="scientific">Epicoccum nigrum</name>
    <name type="common">Soil fungus</name>
    <name type="synonym">Epicoccum purpurascens</name>
    <dbReference type="NCBI Taxonomy" id="105696"/>
    <lineage>
        <taxon>Eukaryota</taxon>
        <taxon>Fungi</taxon>
        <taxon>Dikarya</taxon>
        <taxon>Ascomycota</taxon>
        <taxon>Pezizomycotina</taxon>
        <taxon>Dothideomycetes</taxon>
        <taxon>Pleosporomycetidae</taxon>
        <taxon>Pleosporales</taxon>
        <taxon>Pleosporineae</taxon>
        <taxon>Didymellaceae</taxon>
        <taxon>Epicoccum</taxon>
    </lineage>
</organism>
<protein>
    <recommendedName>
        <fullName evidence="4">Nucleoside phosphorylase domain-containing protein</fullName>
    </recommendedName>
</protein>
<feature type="region of interest" description="Disordered" evidence="1">
    <location>
        <begin position="1105"/>
        <end position="1138"/>
    </location>
</feature>
<dbReference type="InterPro" id="IPR035994">
    <property type="entry name" value="Nucleoside_phosphorylase_sf"/>
</dbReference>
<dbReference type="InParanoid" id="A0A1Y2LHN0"/>
<evidence type="ECO:0008006" key="4">
    <source>
        <dbReference type="Google" id="ProtNLM"/>
    </source>
</evidence>
<feature type="region of interest" description="Disordered" evidence="1">
    <location>
        <begin position="119"/>
        <end position="143"/>
    </location>
</feature>
<evidence type="ECO:0000313" key="2">
    <source>
        <dbReference type="EMBL" id="OSS43250.1"/>
    </source>
</evidence>
<dbReference type="EMBL" id="KZ107884">
    <property type="protein sequence ID" value="OSS43250.1"/>
    <property type="molecule type" value="Genomic_DNA"/>
</dbReference>
<dbReference type="PANTHER" id="PTHR46082:SF11">
    <property type="entry name" value="AAA+ ATPASE DOMAIN-CONTAINING PROTEIN-RELATED"/>
    <property type="match status" value="1"/>
</dbReference>
<dbReference type="GO" id="GO:0009116">
    <property type="term" value="P:nucleoside metabolic process"/>
    <property type="evidence" value="ECO:0007669"/>
    <property type="project" value="InterPro"/>
</dbReference>
<dbReference type="GO" id="GO:0003824">
    <property type="term" value="F:catalytic activity"/>
    <property type="evidence" value="ECO:0007669"/>
    <property type="project" value="InterPro"/>
</dbReference>
<dbReference type="InterPro" id="IPR053137">
    <property type="entry name" value="NLR-like"/>
</dbReference>